<reference evidence="2 3" key="1">
    <citation type="journal article" date="2012" name="J. Bacteriol.">
        <title>Draft genome sequence of Methanobacterium formicicum DSM 3637, an archaebacterium isolated from the methane producer amoeba Pelomyxa palustris.</title>
        <authorList>
            <person name="Gutierrez G."/>
        </authorList>
    </citation>
    <scope>NUCLEOTIDE SEQUENCE [LARGE SCALE GENOMIC DNA]</scope>
    <source>
        <strain evidence="3">DSM 3637 / PP1</strain>
    </source>
</reference>
<organism evidence="2 3">
    <name type="scientific">Methanobacterium formicicum (strain DSM 3637 / PP1)</name>
    <dbReference type="NCBI Taxonomy" id="1204725"/>
    <lineage>
        <taxon>Archaea</taxon>
        <taxon>Methanobacteriati</taxon>
        <taxon>Methanobacteriota</taxon>
        <taxon>Methanomada group</taxon>
        <taxon>Methanobacteria</taxon>
        <taxon>Methanobacteriales</taxon>
        <taxon>Methanobacteriaceae</taxon>
        <taxon>Methanobacterium</taxon>
    </lineage>
</organism>
<dbReference type="EMBL" id="AMPO01000010">
    <property type="protein sequence ID" value="EKF85017.1"/>
    <property type="molecule type" value="Genomic_DNA"/>
</dbReference>
<dbReference type="Gene3D" id="3.60.15.10">
    <property type="entry name" value="Ribonuclease Z/Hydroxyacylglutathione hydrolase-like"/>
    <property type="match status" value="1"/>
</dbReference>
<proteinExistence type="predicted"/>
<dbReference type="PANTHER" id="PTHR43546:SF3">
    <property type="entry name" value="UPF0173 METAL-DEPENDENT HYDROLASE MJ1163"/>
    <property type="match status" value="1"/>
</dbReference>
<accession>K2R1B8</accession>
<dbReference type="PANTHER" id="PTHR43546">
    <property type="entry name" value="UPF0173 METAL-DEPENDENT HYDROLASE MJ1163-RELATED"/>
    <property type="match status" value="1"/>
</dbReference>
<sequence length="259" mass="28955">MVADAFATITQRRMTGGFRIDGIDGKNLHLDPGPGALVRSYQFGVNPLKLHGILVSHSHTDHYSDAEVLIEAMTRGMTRNRGLVIGSQSVINGYKQWGPCISHYHLSKPRVEVLEAGAKLEIDDLKITATPTRHGDPKNIGFRMEWDEFTLSYTSDTAYFEELHQHHQNADVLIASVIRPGNEKIRGHLCADEFQLLVEETSPKLAIMTHLGMKLITDHPVDEANKISKETGVKTIAARDGMVIDLDIFRSKQETLDKY</sequence>
<dbReference type="RefSeq" id="WP_004031534.1">
    <property type="nucleotide sequence ID" value="NZ_AMPO01000010.1"/>
</dbReference>
<comment type="caution">
    <text evidence="2">The sequence shown here is derived from an EMBL/GenBank/DDBJ whole genome shotgun (WGS) entry which is preliminary data.</text>
</comment>
<dbReference type="GO" id="GO:0016787">
    <property type="term" value="F:hydrolase activity"/>
    <property type="evidence" value="ECO:0007669"/>
    <property type="project" value="UniProtKB-KW"/>
</dbReference>
<feature type="domain" description="Metallo-beta-lactamase" evidence="1">
    <location>
        <begin position="27"/>
        <end position="210"/>
    </location>
</feature>
<dbReference type="SUPFAM" id="SSF56281">
    <property type="entry name" value="Metallo-hydrolase/oxidoreductase"/>
    <property type="match status" value="1"/>
</dbReference>
<gene>
    <name evidence="2" type="ORF">A994_10379</name>
</gene>
<evidence type="ECO:0000313" key="3">
    <source>
        <dbReference type="Proteomes" id="UP000007360"/>
    </source>
</evidence>
<dbReference type="InterPro" id="IPR001279">
    <property type="entry name" value="Metallo-B-lactamas"/>
</dbReference>
<dbReference type="PATRIC" id="fig|1204725.3.peg.2090"/>
<evidence type="ECO:0000259" key="1">
    <source>
        <dbReference type="Pfam" id="PF12706"/>
    </source>
</evidence>
<keyword evidence="2" id="KW-0378">Hydrolase</keyword>
<dbReference type="Proteomes" id="UP000007360">
    <property type="component" value="Unassembled WGS sequence"/>
</dbReference>
<keyword evidence="3" id="KW-1185">Reference proteome</keyword>
<protein>
    <submittedName>
        <fullName evidence="2">Beta-lactamase superfamily hydrolase</fullName>
    </submittedName>
</protein>
<dbReference type="InterPro" id="IPR050114">
    <property type="entry name" value="UPF0173_UPF0282_UlaG_hydrolase"/>
</dbReference>
<dbReference type="InterPro" id="IPR036866">
    <property type="entry name" value="RibonucZ/Hydroxyglut_hydro"/>
</dbReference>
<dbReference type="Pfam" id="PF12706">
    <property type="entry name" value="Lactamase_B_2"/>
    <property type="match status" value="1"/>
</dbReference>
<dbReference type="AlphaFoldDB" id="K2R1B8"/>
<name>K2R1B8_METFP</name>
<evidence type="ECO:0000313" key="2">
    <source>
        <dbReference type="EMBL" id="EKF85017.1"/>
    </source>
</evidence>